<dbReference type="RefSeq" id="XP_002736643.2">
    <property type="nucleotide sequence ID" value="XM_002736597.2"/>
</dbReference>
<sequence length="128" mass="14159">MNLPNIVLDSPTKLGVPISQLGSDCDKENNTLSKPRLNWLTEICKQKRLQGNSDIILDKNSPGKRLLVESGGFRNSLSKDSSSLRCNQSSPKVSKMSSPKSPMSPNCRCIRTYFHPVHCSNGVEKSKK</sequence>
<organism evidence="2 3">
    <name type="scientific">Saccoglossus kowalevskii</name>
    <name type="common">Acorn worm</name>
    <dbReference type="NCBI Taxonomy" id="10224"/>
    <lineage>
        <taxon>Eukaryota</taxon>
        <taxon>Metazoa</taxon>
        <taxon>Hemichordata</taxon>
        <taxon>Enteropneusta</taxon>
        <taxon>Harrimaniidae</taxon>
        <taxon>Saccoglossus</taxon>
    </lineage>
</organism>
<evidence type="ECO:0000313" key="2">
    <source>
        <dbReference type="Proteomes" id="UP000694865"/>
    </source>
</evidence>
<name>A0ABM0GSW7_SACKO</name>
<evidence type="ECO:0000256" key="1">
    <source>
        <dbReference type="SAM" id="MobiDB-lite"/>
    </source>
</evidence>
<feature type="region of interest" description="Disordered" evidence="1">
    <location>
        <begin position="73"/>
        <end position="103"/>
    </location>
</feature>
<keyword evidence="2" id="KW-1185">Reference proteome</keyword>
<dbReference type="GeneID" id="100367988"/>
<evidence type="ECO:0000313" key="3">
    <source>
        <dbReference type="RefSeq" id="XP_002736643.2"/>
    </source>
</evidence>
<accession>A0ABM0GSW7</accession>
<protein>
    <submittedName>
        <fullName evidence="3">Uncharacterized protein LOC100367988</fullName>
    </submittedName>
</protein>
<proteinExistence type="predicted"/>
<feature type="compositionally biased region" description="Polar residues" evidence="1">
    <location>
        <begin position="73"/>
        <end position="88"/>
    </location>
</feature>
<reference evidence="3" key="1">
    <citation type="submission" date="2025-08" db="UniProtKB">
        <authorList>
            <consortium name="RefSeq"/>
        </authorList>
    </citation>
    <scope>IDENTIFICATION</scope>
    <source>
        <tissue evidence="3">Testes</tissue>
    </source>
</reference>
<dbReference type="Proteomes" id="UP000694865">
    <property type="component" value="Unplaced"/>
</dbReference>
<feature type="compositionally biased region" description="Low complexity" evidence="1">
    <location>
        <begin position="89"/>
        <end position="103"/>
    </location>
</feature>
<gene>
    <name evidence="3" type="primary">LOC100367988</name>
</gene>